<dbReference type="EMBL" id="BAFC01000059">
    <property type="protein sequence ID" value="GAB39214.1"/>
    <property type="molecule type" value="Genomic_DNA"/>
</dbReference>
<dbReference type="Proteomes" id="UP000005845">
    <property type="component" value="Unassembled WGS sequence"/>
</dbReference>
<keyword evidence="1" id="KW-0812">Transmembrane</keyword>
<name>H5U0F6_9ACTN</name>
<protein>
    <submittedName>
        <fullName evidence="2">Uncharacterized protein</fullName>
    </submittedName>
</protein>
<sequence>MKVVGTERAGTAALFATVLFATVLFATTLFSGALFAMALLSAAMFAAITHACHVDLTRGDLAQLAEQIRGHRHGAGIAQPGAGIELCVDGIHAFTAQREVVGRPHMRSHAQLAVDKCRDGLGCEMLG</sequence>
<comment type="caution">
    <text evidence="2">The sequence shown here is derived from an EMBL/GenBank/DDBJ whole genome shotgun (WGS) entry which is preliminary data.</text>
</comment>
<gene>
    <name evidence="2" type="ORF">GOSPT_059_00760</name>
</gene>
<accession>H5U0F6</accession>
<organism evidence="2 3">
    <name type="scientific">Gordonia sputi NBRC 100414</name>
    <dbReference type="NCBI Taxonomy" id="1089453"/>
    <lineage>
        <taxon>Bacteria</taxon>
        <taxon>Bacillati</taxon>
        <taxon>Actinomycetota</taxon>
        <taxon>Actinomycetes</taxon>
        <taxon>Mycobacteriales</taxon>
        <taxon>Gordoniaceae</taxon>
        <taxon>Gordonia</taxon>
    </lineage>
</organism>
<keyword evidence="1" id="KW-0472">Membrane</keyword>
<proteinExistence type="predicted"/>
<keyword evidence="1" id="KW-1133">Transmembrane helix</keyword>
<keyword evidence="3" id="KW-1185">Reference proteome</keyword>
<reference evidence="2 3" key="1">
    <citation type="submission" date="2012-02" db="EMBL/GenBank/DDBJ databases">
        <title>Whole genome shotgun sequence of Gordonia sputi NBRC 100414.</title>
        <authorList>
            <person name="Yoshida I."/>
            <person name="Hosoyama A."/>
            <person name="Tsuchikane K."/>
            <person name="Katsumata H."/>
            <person name="Yamazaki S."/>
            <person name="Fujita N."/>
        </authorList>
    </citation>
    <scope>NUCLEOTIDE SEQUENCE [LARGE SCALE GENOMIC DNA]</scope>
    <source>
        <strain evidence="2 3">NBRC 100414</strain>
    </source>
</reference>
<evidence type="ECO:0000256" key="1">
    <source>
        <dbReference type="SAM" id="Phobius"/>
    </source>
</evidence>
<dbReference type="AlphaFoldDB" id="H5U0F6"/>
<feature type="transmembrane region" description="Helical" evidence="1">
    <location>
        <begin position="12"/>
        <end position="40"/>
    </location>
</feature>
<evidence type="ECO:0000313" key="3">
    <source>
        <dbReference type="Proteomes" id="UP000005845"/>
    </source>
</evidence>
<evidence type="ECO:0000313" key="2">
    <source>
        <dbReference type="EMBL" id="GAB39214.1"/>
    </source>
</evidence>